<feature type="non-terminal residue" evidence="2">
    <location>
        <position position="1"/>
    </location>
</feature>
<evidence type="ECO:0000256" key="1">
    <source>
        <dbReference type="SAM" id="MobiDB-lite"/>
    </source>
</evidence>
<accession>A0A5E4BT39</accession>
<feature type="compositionally biased region" description="Basic and acidic residues" evidence="1">
    <location>
        <begin position="54"/>
        <end position="72"/>
    </location>
</feature>
<dbReference type="AlphaFoldDB" id="A0A5E4BT39"/>
<gene>
    <name evidence="2" type="ORF">MONAX_5E002222</name>
</gene>
<comment type="caution">
    <text evidence="2">The sequence shown here is derived from an EMBL/GenBank/DDBJ whole genome shotgun (WGS) entry which is preliminary data.</text>
</comment>
<reference evidence="2" key="1">
    <citation type="submission" date="2019-04" db="EMBL/GenBank/DDBJ databases">
        <authorList>
            <person name="Alioto T."/>
            <person name="Alioto T."/>
        </authorList>
    </citation>
    <scope>NUCLEOTIDE SEQUENCE [LARGE SCALE GENOMIC DNA]</scope>
</reference>
<keyword evidence="3" id="KW-1185">Reference proteome</keyword>
<dbReference type="Proteomes" id="UP000335636">
    <property type="component" value="Unassembled WGS sequence"/>
</dbReference>
<evidence type="ECO:0000313" key="2">
    <source>
        <dbReference type="EMBL" id="VTJ72476.1"/>
    </source>
</evidence>
<evidence type="ECO:0000313" key="3">
    <source>
        <dbReference type="Proteomes" id="UP000335636"/>
    </source>
</evidence>
<dbReference type="EMBL" id="CABDUW010000624">
    <property type="protein sequence ID" value="VTJ72476.1"/>
    <property type="molecule type" value="Genomic_DNA"/>
</dbReference>
<proteinExistence type="predicted"/>
<organism evidence="2 3">
    <name type="scientific">Marmota monax</name>
    <name type="common">Woodchuck</name>
    <dbReference type="NCBI Taxonomy" id="9995"/>
    <lineage>
        <taxon>Eukaryota</taxon>
        <taxon>Metazoa</taxon>
        <taxon>Chordata</taxon>
        <taxon>Craniata</taxon>
        <taxon>Vertebrata</taxon>
        <taxon>Euteleostomi</taxon>
        <taxon>Mammalia</taxon>
        <taxon>Eutheria</taxon>
        <taxon>Euarchontoglires</taxon>
        <taxon>Glires</taxon>
        <taxon>Rodentia</taxon>
        <taxon>Sciuromorpha</taxon>
        <taxon>Sciuridae</taxon>
        <taxon>Xerinae</taxon>
        <taxon>Marmotini</taxon>
        <taxon>Marmota</taxon>
    </lineage>
</organism>
<feature type="region of interest" description="Disordered" evidence="1">
    <location>
        <begin position="44"/>
        <end position="91"/>
    </location>
</feature>
<name>A0A5E4BT39_MARMO</name>
<feature type="compositionally biased region" description="Basic and acidic residues" evidence="1">
    <location>
        <begin position="80"/>
        <end position="91"/>
    </location>
</feature>
<protein>
    <submittedName>
        <fullName evidence="2">Uncharacterized protein</fullName>
    </submittedName>
</protein>
<feature type="region of interest" description="Disordered" evidence="1">
    <location>
        <begin position="1"/>
        <end position="22"/>
    </location>
</feature>
<sequence length="91" mass="9744">CCSDGAAGIRPRAPTAGSRGNATLSAASPLLRCLVDPHYQATGHFTAGASTLEDSDKLSKEPGRRSEEDPRLGFRGRKASWREPERSCTSR</sequence>